<reference evidence="4 6" key="1">
    <citation type="journal article" date="2014" name="BMC Genomics">
        <title>Genome sequence of Anopheles sinensis provides insight into genetics basis of mosquito competence for malaria parasites.</title>
        <authorList>
            <person name="Zhou D."/>
            <person name="Zhang D."/>
            <person name="Ding G."/>
            <person name="Shi L."/>
            <person name="Hou Q."/>
            <person name="Ye Y."/>
            <person name="Xu Y."/>
            <person name="Zhou H."/>
            <person name="Xiong C."/>
            <person name="Li S."/>
            <person name="Yu J."/>
            <person name="Hong S."/>
            <person name="Yu X."/>
            <person name="Zou P."/>
            <person name="Chen C."/>
            <person name="Chang X."/>
            <person name="Wang W."/>
            <person name="Lv Y."/>
            <person name="Sun Y."/>
            <person name="Ma L."/>
            <person name="Shen B."/>
            <person name="Zhu C."/>
        </authorList>
    </citation>
    <scope>NUCLEOTIDE SEQUENCE [LARGE SCALE GENOMIC DNA]</scope>
</reference>
<dbReference type="Pfam" id="PF00147">
    <property type="entry name" value="Fibrinogen_C"/>
    <property type="match status" value="1"/>
</dbReference>
<dbReference type="Gene3D" id="3.90.215.10">
    <property type="entry name" value="Gamma Fibrinogen, chain A, domain 1"/>
    <property type="match status" value="1"/>
</dbReference>
<dbReference type="CDD" id="cd00087">
    <property type="entry name" value="FReD"/>
    <property type="match status" value="1"/>
</dbReference>
<reference evidence="5" key="2">
    <citation type="submission" date="2020-05" db="UniProtKB">
        <authorList>
            <consortium name="EnsemblMetazoa"/>
        </authorList>
    </citation>
    <scope>IDENTIFICATION</scope>
</reference>
<keyword evidence="1" id="KW-1015">Disulfide bond</keyword>
<dbReference type="SMART" id="SM00186">
    <property type="entry name" value="FBG"/>
    <property type="match status" value="1"/>
</dbReference>
<dbReference type="InterPro" id="IPR036056">
    <property type="entry name" value="Fibrinogen-like_C"/>
</dbReference>
<dbReference type="EMBL" id="KE524837">
    <property type="protein sequence ID" value="KFB37152.1"/>
    <property type="molecule type" value="Genomic_DNA"/>
</dbReference>
<dbReference type="InterPro" id="IPR020837">
    <property type="entry name" value="Fibrinogen_CS"/>
</dbReference>
<proteinExistence type="predicted"/>
<dbReference type="PROSITE" id="PS51406">
    <property type="entry name" value="FIBRINOGEN_C_2"/>
    <property type="match status" value="1"/>
</dbReference>
<organism evidence="4">
    <name type="scientific">Anopheles sinensis</name>
    <name type="common">Mosquito</name>
    <dbReference type="NCBI Taxonomy" id="74873"/>
    <lineage>
        <taxon>Eukaryota</taxon>
        <taxon>Metazoa</taxon>
        <taxon>Ecdysozoa</taxon>
        <taxon>Arthropoda</taxon>
        <taxon>Hexapoda</taxon>
        <taxon>Insecta</taxon>
        <taxon>Pterygota</taxon>
        <taxon>Neoptera</taxon>
        <taxon>Endopterygota</taxon>
        <taxon>Diptera</taxon>
        <taxon>Nematocera</taxon>
        <taxon>Culicoidea</taxon>
        <taxon>Culicidae</taxon>
        <taxon>Anophelinae</taxon>
        <taxon>Anopheles</taxon>
    </lineage>
</organism>
<dbReference type="VEuPathDB" id="VectorBase:ASIC004383"/>
<dbReference type="SUPFAM" id="SSF56496">
    <property type="entry name" value="Fibrinogen C-terminal domain-like"/>
    <property type="match status" value="1"/>
</dbReference>
<dbReference type="InterPro" id="IPR002181">
    <property type="entry name" value="Fibrinogen_a/b/g_C_dom"/>
</dbReference>
<accession>A0A084VGQ8</accession>
<name>A0A084VGQ8_ANOSI</name>
<keyword evidence="6" id="KW-1185">Reference proteome</keyword>
<evidence type="ECO:0000313" key="6">
    <source>
        <dbReference type="Proteomes" id="UP000030765"/>
    </source>
</evidence>
<dbReference type="AlphaFoldDB" id="A0A084VGQ8"/>
<evidence type="ECO:0000256" key="2">
    <source>
        <dbReference type="SAM" id="Coils"/>
    </source>
</evidence>
<evidence type="ECO:0000259" key="3">
    <source>
        <dbReference type="PROSITE" id="PS51406"/>
    </source>
</evidence>
<dbReference type="Proteomes" id="UP000030765">
    <property type="component" value="Unassembled WGS sequence"/>
</dbReference>
<dbReference type="STRING" id="74873.A0A084VGQ8"/>
<evidence type="ECO:0000313" key="4">
    <source>
        <dbReference type="EMBL" id="KFB37152.1"/>
    </source>
</evidence>
<feature type="coiled-coil region" evidence="2">
    <location>
        <begin position="128"/>
        <end position="162"/>
    </location>
</feature>
<dbReference type="OrthoDB" id="6145874at2759"/>
<sequence length="373" mass="43107">MPTSALIHTTGLHQAVQNQDDQLVRVQSCVVSHCGQSCFNMCSNVRVAIHCYRFVLLLLTTVVCSGANYTDSSFGGYGFEVMMAKLDYLQYKLQEMELAQKERDEEFSEKFTKLEDSFETNSRKILAQQTTCANHERMRNEIEELTQKLNRSNQYMAQSELATRRKGPLKSCKEASLNVSGVYLIRANEDAYPFDAFCEQNTFGGGWLVIQYRFDGSLDFYRNWTEYQKGFGNLNHEFWLGLERLYQLTSQGRYELLVELKGFKGAYRYAQYDEFAIGNESEQYPLKKLGTFSGTAADALSRHKDMKFSTHDRDNDASNENCAVERHGAWWYVDCADSNLNGKYMNKNDHYSMHWVKGSSQGWAYSRMMIRKM</sequence>
<dbReference type="GO" id="GO:0005615">
    <property type="term" value="C:extracellular space"/>
    <property type="evidence" value="ECO:0007669"/>
    <property type="project" value="TreeGrafter"/>
</dbReference>
<evidence type="ECO:0000313" key="5">
    <source>
        <dbReference type="EnsemblMetazoa" id="ASIC004383-PA"/>
    </source>
</evidence>
<evidence type="ECO:0000256" key="1">
    <source>
        <dbReference type="ARBA" id="ARBA00023157"/>
    </source>
</evidence>
<dbReference type="VEuPathDB" id="VectorBase:ASIS009553"/>
<dbReference type="EMBL" id="ATLV01013054">
    <property type="status" value="NOT_ANNOTATED_CDS"/>
    <property type="molecule type" value="Genomic_DNA"/>
</dbReference>
<dbReference type="EnsemblMetazoa" id="ASIC004383-RA">
    <property type="protein sequence ID" value="ASIC004383-PA"/>
    <property type="gene ID" value="ASIC004383"/>
</dbReference>
<protein>
    <submittedName>
        <fullName evidence="4">AGAP011225-PA-like protein</fullName>
    </submittedName>
    <submittedName>
        <fullName evidence="5">Fibrinogen C-terminal domain-containing protein</fullName>
    </submittedName>
</protein>
<keyword evidence="2" id="KW-0175">Coiled coil</keyword>
<dbReference type="PANTHER" id="PTHR19143">
    <property type="entry name" value="FIBRINOGEN/TENASCIN/ANGIOPOEITIN"/>
    <property type="match status" value="1"/>
</dbReference>
<dbReference type="InterPro" id="IPR050373">
    <property type="entry name" value="Fibrinogen_C-term_domain"/>
</dbReference>
<dbReference type="PANTHER" id="PTHR19143:SF327">
    <property type="entry name" value="FI21813P1-RELATED"/>
    <property type="match status" value="1"/>
</dbReference>
<dbReference type="OMA" id="TCANHER"/>
<feature type="domain" description="Fibrinogen C-terminal" evidence="3">
    <location>
        <begin position="163"/>
        <end position="373"/>
    </location>
</feature>
<gene>
    <name evidence="4" type="ORF">ZHAS_00004383</name>
</gene>
<dbReference type="PROSITE" id="PS00514">
    <property type="entry name" value="FIBRINOGEN_C_1"/>
    <property type="match status" value="1"/>
</dbReference>
<dbReference type="InterPro" id="IPR014716">
    <property type="entry name" value="Fibrinogen_a/b/g_C_1"/>
</dbReference>